<reference evidence="8" key="2">
    <citation type="submission" date="2021-04" db="EMBL/GenBank/DDBJ databases">
        <authorList>
            <person name="Gilroy R."/>
        </authorList>
    </citation>
    <scope>NUCLEOTIDE SEQUENCE</scope>
    <source>
        <strain evidence="8">CHK188-5543</strain>
    </source>
</reference>
<evidence type="ECO:0000313" key="9">
    <source>
        <dbReference type="Proteomes" id="UP000886800"/>
    </source>
</evidence>
<dbReference type="InterPro" id="IPR011961">
    <property type="entry name" value="RimM"/>
</dbReference>
<comment type="subcellular location">
    <subcellularLocation>
        <location evidence="5">Cytoplasm</location>
    </subcellularLocation>
</comment>
<dbReference type="Pfam" id="PF01782">
    <property type="entry name" value="RimM"/>
    <property type="match status" value="1"/>
</dbReference>
<protein>
    <recommendedName>
        <fullName evidence="5">Ribosome maturation factor RimM</fullName>
    </recommendedName>
</protein>
<dbReference type="SUPFAM" id="SSF50346">
    <property type="entry name" value="PRC-barrel domain"/>
    <property type="match status" value="1"/>
</dbReference>
<comment type="caution">
    <text evidence="8">The sequence shown here is derived from an EMBL/GenBank/DDBJ whole genome shotgun (WGS) entry which is preliminary data.</text>
</comment>
<evidence type="ECO:0000259" key="6">
    <source>
        <dbReference type="Pfam" id="PF01782"/>
    </source>
</evidence>
<comment type="domain">
    <text evidence="5">The PRC barrel domain binds ribosomal protein uS19.</text>
</comment>
<evidence type="ECO:0000256" key="5">
    <source>
        <dbReference type="HAMAP-Rule" id="MF_00014"/>
    </source>
</evidence>
<dbReference type="AlphaFoldDB" id="A0A9D2B7R5"/>
<comment type="similarity">
    <text evidence="5">Belongs to the RimM family.</text>
</comment>
<dbReference type="InterPro" id="IPR011033">
    <property type="entry name" value="PRC_barrel-like_sf"/>
</dbReference>
<dbReference type="GO" id="GO:0042274">
    <property type="term" value="P:ribosomal small subunit biogenesis"/>
    <property type="evidence" value="ECO:0007669"/>
    <property type="project" value="UniProtKB-UniRule"/>
</dbReference>
<keyword evidence="3 5" id="KW-0698">rRNA processing</keyword>
<organism evidence="8 9">
    <name type="scientific">Candidatus Anaerotruncus excrementipullorum</name>
    <dbReference type="NCBI Taxonomy" id="2838465"/>
    <lineage>
        <taxon>Bacteria</taxon>
        <taxon>Bacillati</taxon>
        <taxon>Bacillota</taxon>
        <taxon>Clostridia</taxon>
        <taxon>Eubacteriales</taxon>
        <taxon>Oscillospiraceae</taxon>
        <taxon>Anaerotruncus</taxon>
    </lineage>
</organism>
<keyword evidence="4 5" id="KW-0143">Chaperone</keyword>
<dbReference type="HAMAP" id="MF_00014">
    <property type="entry name" value="Ribosome_mat_RimM"/>
    <property type="match status" value="1"/>
</dbReference>
<gene>
    <name evidence="5 8" type="primary">rimM</name>
    <name evidence="8" type="ORF">H9736_03810</name>
</gene>
<keyword evidence="2 5" id="KW-0690">Ribosome biogenesis</keyword>
<dbReference type="GO" id="GO:0006364">
    <property type="term" value="P:rRNA processing"/>
    <property type="evidence" value="ECO:0007669"/>
    <property type="project" value="UniProtKB-UniRule"/>
</dbReference>
<dbReference type="PANTHER" id="PTHR33692">
    <property type="entry name" value="RIBOSOME MATURATION FACTOR RIMM"/>
    <property type="match status" value="1"/>
</dbReference>
<proteinExistence type="inferred from homology"/>
<dbReference type="InterPro" id="IPR009000">
    <property type="entry name" value="Transl_B-barrel_sf"/>
</dbReference>
<evidence type="ECO:0000259" key="7">
    <source>
        <dbReference type="Pfam" id="PF24986"/>
    </source>
</evidence>
<dbReference type="NCBIfam" id="TIGR02273">
    <property type="entry name" value="16S_RimM"/>
    <property type="match status" value="1"/>
</dbReference>
<reference evidence="8" key="1">
    <citation type="journal article" date="2021" name="PeerJ">
        <title>Extensive microbial diversity within the chicken gut microbiome revealed by metagenomics and culture.</title>
        <authorList>
            <person name="Gilroy R."/>
            <person name="Ravi A."/>
            <person name="Getino M."/>
            <person name="Pursley I."/>
            <person name="Horton D.L."/>
            <person name="Alikhan N.F."/>
            <person name="Baker D."/>
            <person name="Gharbi K."/>
            <person name="Hall N."/>
            <person name="Watson M."/>
            <person name="Adriaenssens E.M."/>
            <person name="Foster-Nyarko E."/>
            <person name="Jarju S."/>
            <person name="Secka A."/>
            <person name="Antonio M."/>
            <person name="Oren A."/>
            <person name="Chaudhuri R.R."/>
            <person name="La Ragione R."/>
            <person name="Hildebrand F."/>
            <person name="Pallen M.J."/>
        </authorList>
    </citation>
    <scope>NUCLEOTIDE SEQUENCE</scope>
    <source>
        <strain evidence="8">CHK188-5543</strain>
    </source>
</reference>
<comment type="subunit">
    <text evidence="5">Binds ribosomal protein uS19.</text>
</comment>
<dbReference type="GO" id="GO:0043022">
    <property type="term" value="F:ribosome binding"/>
    <property type="evidence" value="ECO:0007669"/>
    <property type="project" value="InterPro"/>
</dbReference>
<name>A0A9D2B7R5_9FIRM</name>
<dbReference type="InterPro" id="IPR002676">
    <property type="entry name" value="RimM_N"/>
</dbReference>
<comment type="function">
    <text evidence="5">An accessory protein needed during the final step in the assembly of 30S ribosomal subunit, possibly for assembly of the head region. Essential for efficient processing of 16S rRNA. May be needed both before and after RbfA during the maturation of 16S rRNA. It has affinity for free ribosomal 30S subunits but not for 70S ribosomes.</text>
</comment>
<accession>A0A9D2B7R5</accession>
<feature type="domain" description="Ribosome maturation factor RimM PRC barrel" evidence="7">
    <location>
        <begin position="98"/>
        <end position="166"/>
    </location>
</feature>
<dbReference type="EMBL" id="DXES01000080">
    <property type="protein sequence ID" value="HIX65354.1"/>
    <property type="molecule type" value="Genomic_DNA"/>
</dbReference>
<keyword evidence="1 5" id="KW-0963">Cytoplasm</keyword>
<feature type="domain" description="RimM N-terminal" evidence="6">
    <location>
        <begin position="8"/>
        <end position="87"/>
    </location>
</feature>
<dbReference type="PANTHER" id="PTHR33692:SF1">
    <property type="entry name" value="RIBOSOME MATURATION FACTOR RIMM"/>
    <property type="match status" value="1"/>
</dbReference>
<dbReference type="InterPro" id="IPR036976">
    <property type="entry name" value="RimM_N_sf"/>
</dbReference>
<evidence type="ECO:0000256" key="3">
    <source>
        <dbReference type="ARBA" id="ARBA00022552"/>
    </source>
</evidence>
<dbReference type="GO" id="GO:0005840">
    <property type="term" value="C:ribosome"/>
    <property type="evidence" value="ECO:0007669"/>
    <property type="project" value="InterPro"/>
</dbReference>
<evidence type="ECO:0000313" key="8">
    <source>
        <dbReference type="EMBL" id="HIX65354.1"/>
    </source>
</evidence>
<dbReference type="GO" id="GO:0005737">
    <property type="term" value="C:cytoplasm"/>
    <property type="evidence" value="ECO:0007669"/>
    <property type="project" value="UniProtKB-SubCell"/>
</dbReference>
<evidence type="ECO:0000256" key="4">
    <source>
        <dbReference type="ARBA" id="ARBA00023186"/>
    </source>
</evidence>
<dbReference type="Gene3D" id="2.40.30.60">
    <property type="entry name" value="RimM"/>
    <property type="match status" value="1"/>
</dbReference>
<sequence length="169" mass="18948">MKKEFLECGKIVSTHGVRGEVRVQPWCDTPDFLEQFDTLWTGRGRAPVHVQRARAHGNIVILKLEGVDTVEQAAACRGQVLYLRRDQIPLEEGEYLVQDLLGCRVVDADTGADYGQVYDVRPTGANDVYYLRDAQGRERLVPAIPQVVLERDIDGGVITIRPLEGLFDD</sequence>
<dbReference type="Gene3D" id="2.30.30.240">
    <property type="entry name" value="PRC-barrel domain"/>
    <property type="match status" value="1"/>
</dbReference>
<evidence type="ECO:0000256" key="2">
    <source>
        <dbReference type="ARBA" id="ARBA00022517"/>
    </source>
</evidence>
<dbReference type="InterPro" id="IPR056792">
    <property type="entry name" value="PRC_RimM"/>
</dbReference>
<evidence type="ECO:0000256" key="1">
    <source>
        <dbReference type="ARBA" id="ARBA00022490"/>
    </source>
</evidence>
<dbReference type="SUPFAM" id="SSF50447">
    <property type="entry name" value="Translation proteins"/>
    <property type="match status" value="1"/>
</dbReference>
<dbReference type="Pfam" id="PF24986">
    <property type="entry name" value="PRC_RimM"/>
    <property type="match status" value="1"/>
</dbReference>
<dbReference type="Proteomes" id="UP000886800">
    <property type="component" value="Unassembled WGS sequence"/>
</dbReference>